<dbReference type="InterPro" id="IPR015231">
    <property type="entry name" value="DUF1934"/>
</dbReference>
<dbReference type="SUPFAM" id="SSF50814">
    <property type="entry name" value="Lipocalins"/>
    <property type="match status" value="1"/>
</dbReference>
<sequence length="149" mass="17049">MNDKANVRITLESDIDGEEQHNLIDGEWYRKGSTFFLRYAESEDGSEVRTIVRWREGELSVTRRGAVESQQTFAAGVRYNGQYESRHASFPLETETSLLWVQFGDLSKAGPSEEVLRPNLPLLLEWHYNLLVGGEQIGSFKIRLRAEEA</sequence>
<dbReference type="RefSeq" id="WP_162640790.1">
    <property type="nucleotide sequence ID" value="NZ_CP048286.1"/>
</dbReference>
<protein>
    <submittedName>
        <fullName evidence="1">DUF1934 domain-containing protein</fullName>
    </submittedName>
</protein>
<dbReference type="KEGG" id="prz:GZH47_14985"/>
<dbReference type="Pfam" id="PF09148">
    <property type="entry name" value="DUF1934"/>
    <property type="match status" value="1"/>
</dbReference>
<evidence type="ECO:0000313" key="1">
    <source>
        <dbReference type="EMBL" id="QHW31986.1"/>
    </source>
</evidence>
<reference evidence="1 2" key="1">
    <citation type="submission" date="2020-02" db="EMBL/GenBank/DDBJ databases">
        <title>Paenibacillus sp. nov., isolated from rhizosphere soil of tomato.</title>
        <authorList>
            <person name="Weon H.-Y."/>
            <person name="Lee S.A."/>
        </authorList>
    </citation>
    <scope>NUCLEOTIDE SEQUENCE [LARGE SCALE GENOMIC DNA]</scope>
    <source>
        <strain evidence="1 2">14171R-81</strain>
    </source>
</reference>
<keyword evidence="2" id="KW-1185">Reference proteome</keyword>
<dbReference type="Proteomes" id="UP000479114">
    <property type="component" value="Chromosome"/>
</dbReference>
<evidence type="ECO:0000313" key="2">
    <source>
        <dbReference type="Proteomes" id="UP000479114"/>
    </source>
</evidence>
<proteinExistence type="predicted"/>
<name>A0A6C0P178_9BACL</name>
<dbReference type="Gene3D" id="2.40.128.20">
    <property type="match status" value="1"/>
</dbReference>
<gene>
    <name evidence="1" type="ORF">GZH47_14985</name>
</gene>
<dbReference type="EMBL" id="CP048286">
    <property type="protein sequence ID" value="QHW31986.1"/>
    <property type="molecule type" value="Genomic_DNA"/>
</dbReference>
<accession>A0A6C0P178</accession>
<dbReference type="AlphaFoldDB" id="A0A6C0P178"/>
<dbReference type="InterPro" id="IPR012674">
    <property type="entry name" value="Calycin"/>
</dbReference>
<organism evidence="1 2">
    <name type="scientific">Paenibacillus rhizovicinus</name>
    <dbReference type="NCBI Taxonomy" id="2704463"/>
    <lineage>
        <taxon>Bacteria</taxon>
        <taxon>Bacillati</taxon>
        <taxon>Bacillota</taxon>
        <taxon>Bacilli</taxon>
        <taxon>Bacillales</taxon>
        <taxon>Paenibacillaceae</taxon>
        <taxon>Paenibacillus</taxon>
    </lineage>
</organism>